<dbReference type="AlphaFoldDB" id="A0A0C3S9S0"/>
<dbReference type="Proteomes" id="UP000053257">
    <property type="component" value="Unassembled WGS sequence"/>
</dbReference>
<dbReference type="InterPro" id="IPR013094">
    <property type="entry name" value="AB_hydrolase_3"/>
</dbReference>
<evidence type="ECO:0000259" key="3">
    <source>
        <dbReference type="Pfam" id="PF07859"/>
    </source>
</evidence>
<evidence type="ECO:0000313" key="5">
    <source>
        <dbReference type="Proteomes" id="UP000053257"/>
    </source>
</evidence>
<keyword evidence="5" id="KW-1185">Reference proteome</keyword>
<reference evidence="4 5" key="1">
    <citation type="journal article" date="2014" name="PLoS Genet.">
        <title>Analysis of the Phlebiopsis gigantea genome, transcriptome and secretome provides insight into its pioneer colonization strategies of wood.</title>
        <authorList>
            <person name="Hori C."/>
            <person name="Ishida T."/>
            <person name="Igarashi K."/>
            <person name="Samejima M."/>
            <person name="Suzuki H."/>
            <person name="Master E."/>
            <person name="Ferreira P."/>
            <person name="Ruiz-Duenas F.J."/>
            <person name="Held B."/>
            <person name="Canessa P."/>
            <person name="Larrondo L.F."/>
            <person name="Schmoll M."/>
            <person name="Druzhinina I.S."/>
            <person name="Kubicek C.P."/>
            <person name="Gaskell J.A."/>
            <person name="Kersten P."/>
            <person name="St John F."/>
            <person name="Glasner J."/>
            <person name="Sabat G."/>
            <person name="Splinter BonDurant S."/>
            <person name="Syed K."/>
            <person name="Yadav J."/>
            <person name="Mgbeahuruike A.C."/>
            <person name="Kovalchuk A."/>
            <person name="Asiegbu F.O."/>
            <person name="Lackner G."/>
            <person name="Hoffmeister D."/>
            <person name="Rencoret J."/>
            <person name="Gutierrez A."/>
            <person name="Sun H."/>
            <person name="Lindquist E."/>
            <person name="Barry K."/>
            <person name="Riley R."/>
            <person name="Grigoriev I.V."/>
            <person name="Henrissat B."/>
            <person name="Kues U."/>
            <person name="Berka R.M."/>
            <person name="Martinez A.T."/>
            <person name="Covert S.F."/>
            <person name="Blanchette R.A."/>
            <person name="Cullen D."/>
        </authorList>
    </citation>
    <scope>NUCLEOTIDE SEQUENCE [LARGE SCALE GENOMIC DNA]</scope>
    <source>
        <strain evidence="4 5">11061_1 CR5-6</strain>
    </source>
</reference>
<evidence type="ECO:0000256" key="2">
    <source>
        <dbReference type="SAM" id="Phobius"/>
    </source>
</evidence>
<keyword evidence="2" id="KW-1133">Transmembrane helix</keyword>
<keyword evidence="2" id="KW-0472">Membrane</keyword>
<proteinExistence type="predicted"/>
<dbReference type="EMBL" id="KN840518">
    <property type="protein sequence ID" value="KIP06420.1"/>
    <property type="molecule type" value="Genomic_DNA"/>
</dbReference>
<organism evidence="4 5">
    <name type="scientific">Phlebiopsis gigantea (strain 11061_1 CR5-6)</name>
    <name type="common">White-rot fungus</name>
    <name type="synonym">Peniophora gigantea</name>
    <dbReference type="NCBI Taxonomy" id="745531"/>
    <lineage>
        <taxon>Eukaryota</taxon>
        <taxon>Fungi</taxon>
        <taxon>Dikarya</taxon>
        <taxon>Basidiomycota</taxon>
        <taxon>Agaricomycotina</taxon>
        <taxon>Agaricomycetes</taxon>
        <taxon>Polyporales</taxon>
        <taxon>Phanerochaetaceae</taxon>
        <taxon>Phlebiopsis</taxon>
    </lineage>
</organism>
<feature type="transmembrane region" description="Helical" evidence="2">
    <location>
        <begin position="6"/>
        <end position="27"/>
    </location>
</feature>
<dbReference type="PANTHER" id="PTHR48081">
    <property type="entry name" value="AB HYDROLASE SUPERFAMILY PROTEIN C4A8.06C"/>
    <property type="match status" value="1"/>
</dbReference>
<dbReference type="GO" id="GO:0016787">
    <property type="term" value="F:hydrolase activity"/>
    <property type="evidence" value="ECO:0007669"/>
    <property type="project" value="UniProtKB-KW"/>
</dbReference>
<dbReference type="PANTHER" id="PTHR48081:SF26">
    <property type="entry name" value="ALPHA_BETA HYDROLASE FOLD-3 DOMAIN-CONTAINING PROTEIN"/>
    <property type="match status" value="1"/>
</dbReference>
<dbReference type="SUPFAM" id="SSF53474">
    <property type="entry name" value="alpha/beta-Hydrolases"/>
    <property type="match status" value="1"/>
</dbReference>
<keyword evidence="2" id="KW-0812">Transmembrane</keyword>
<dbReference type="OrthoDB" id="2152029at2759"/>
<name>A0A0C3S9S0_PHLG1</name>
<feature type="domain" description="Alpha/beta hydrolase fold-3" evidence="3">
    <location>
        <begin position="129"/>
        <end position="366"/>
    </location>
</feature>
<protein>
    <recommendedName>
        <fullName evidence="3">Alpha/beta hydrolase fold-3 domain-containing protein</fullName>
    </recommendedName>
</protein>
<evidence type="ECO:0000313" key="4">
    <source>
        <dbReference type="EMBL" id="KIP06420.1"/>
    </source>
</evidence>
<dbReference type="STRING" id="745531.A0A0C3S9S0"/>
<evidence type="ECO:0000256" key="1">
    <source>
        <dbReference type="ARBA" id="ARBA00022801"/>
    </source>
</evidence>
<dbReference type="Pfam" id="PF07859">
    <property type="entry name" value="Abhydrolase_3"/>
    <property type="match status" value="1"/>
</dbReference>
<dbReference type="Gene3D" id="3.40.50.1820">
    <property type="entry name" value="alpha/beta hydrolase"/>
    <property type="match status" value="1"/>
</dbReference>
<keyword evidence="1" id="KW-0378">Hydrolase</keyword>
<accession>A0A0C3S9S0</accession>
<sequence length="389" mass="42281">MALFQTLLAILETFTVIFVRLPLVLLYSVPRRNRPRPTWTIRRVLWLHVLKNGYLHRLAGKNPDHTAITGGPGVKGVWVAPTPHLIQGEVKEWAELAGVESVSIPGYWMDKQGSDIPACAPPAEGEIVLMHLHGGAYTALSAHPSSAPSAIPRGILKHVKAIKRTFNLEYRLTKPPATTPENPFPAALLDAIAGYSYLVNEVGFAPENIVVEGDSAGGNLALALVRYLVEQQGKGDALLPRPPSALLLLSPWSDLSIRGHNPDSSVYTCLPTDFVDTTTADYAAITLQYLGPLGRRGADTNRYVSPGSDSPHVGEISFAGFPRTLIFAGGAEALRDQIRTLRAKMTADLGESVEYHEFPDAIHDFIAMPIIEPERSQALEIIAKWVDAA</sequence>
<dbReference type="InterPro" id="IPR029058">
    <property type="entry name" value="AB_hydrolase_fold"/>
</dbReference>
<gene>
    <name evidence="4" type="ORF">PHLGIDRAFT_72685</name>
</gene>
<dbReference type="HOGENOM" id="CLU_019364_1_0_1"/>
<dbReference type="InterPro" id="IPR050300">
    <property type="entry name" value="GDXG_lipolytic_enzyme"/>
</dbReference>